<feature type="transmembrane region" description="Helical" evidence="1">
    <location>
        <begin position="29"/>
        <end position="51"/>
    </location>
</feature>
<dbReference type="AlphaFoldDB" id="A0A7T4EHS8"/>
<keyword evidence="1" id="KW-0812">Transmembrane</keyword>
<keyword evidence="1" id="KW-0472">Membrane</keyword>
<feature type="domain" description="GmrSD restriction endonucleases C-terminal" evidence="2">
    <location>
        <begin position="107"/>
        <end position="244"/>
    </location>
</feature>
<dbReference type="Proteomes" id="UP000596145">
    <property type="component" value="Chromosome"/>
</dbReference>
<organism evidence="3 4">
    <name type="scientific">Corynebacterium glucuronolyticum</name>
    <dbReference type="NCBI Taxonomy" id="39791"/>
    <lineage>
        <taxon>Bacteria</taxon>
        <taxon>Bacillati</taxon>
        <taxon>Actinomycetota</taxon>
        <taxon>Actinomycetes</taxon>
        <taxon>Mycobacteriales</taxon>
        <taxon>Corynebacteriaceae</taxon>
        <taxon>Corynebacterium</taxon>
    </lineage>
</organism>
<dbReference type="GO" id="GO:0004519">
    <property type="term" value="F:endonuclease activity"/>
    <property type="evidence" value="ECO:0007669"/>
    <property type="project" value="UniProtKB-KW"/>
</dbReference>
<keyword evidence="3" id="KW-0540">Nuclease</keyword>
<protein>
    <submittedName>
        <fullName evidence="3">HNH endonuclease</fullName>
    </submittedName>
</protein>
<accession>A0A7T4EHS8</accession>
<keyword evidence="1" id="KW-1133">Transmembrane helix</keyword>
<dbReference type="OrthoDB" id="5196645at2"/>
<evidence type="ECO:0000259" key="2">
    <source>
        <dbReference type="Pfam" id="PF07510"/>
    </source>
</evidence>
<gene>
    <name evidence="3" type="ORF">I6I10_02550</name>
</gene>
<dbReference type="InterPro" id="IPR011089">
    <property type="entry name" value="GmrSD_C"/>
</dbReference>
<proteinExistence type="predicted"/>
<name>A0A7T4EHS8_9CORY</name>
<reference evidence="3 4" key="1">
    <citation type="submission" date="2020-12" db="EMBL/GenBank/DDBJ databases">
        <title>FDA dAtabase for Regulatory Grade micrObial Sequences (FDA-ARGOS): Supporting development and validation of Infectious Disease Dx tests.</title>
        <authorList>
            <person name="Sproer C."/>
            <person name="Gronow S."/>
            <person name="Severitt S."/>
            <person name="Schroder I."/>
            <person name="Tallon L."/>
            <person name="Sadzewicz L."/>
            <person name="Zhao X."/>
            <person name="Boylan J."/>
            <person name="Ott S."/>
            <person name="Bowen H."/>
            <person name="Vavikolanu K."/>
            <person name="Mehta A."/>
            <person name="Aluvathingal J."/>
            <person name="Nadendla S."/>
            <person name="Lowell S."/>
            <person name="Myers T."/>
            <person name="Yan Y."/>
            <person name="Sichtig H."/>
        </authorList>
    </citation>
    <scope>NUCLEOTIDE SEQUENCE [LARGE SCALE GENOMIC DNA]</scope>
    <source>
        <strain evidence="3 4">FDAARGOS_1053</strain>
    </source>
</reference>
<evidence type="ECO:0000313" key="4">
    <source>
        <dbReference type="Proteomes" id="UP000596145"/>
    </source>
</evidence>
<sequence length="250" mass="27195">MKIAGRETMNVATVRPWKNFPILDDSVFYMWRGVFVVLIVIACVVTGGVWWQRGAVPPALEQLATLEVKGKAPTKDSSGGMYAYSREAFGQKWSDDVTVEGGHNGCDTRNDVLRTQLEDVVVKPGTRGCVVLSGTLHDPYSGDVIAFQRGAKTSGQVQIDHVVALANAWQTGAFAWSDEKRRNFANDPRNLLAVKGSLNEQKKAADAAAWLPPAGRCEYAARQVAVKAAYGLWVTEAEKEALRRVLAGCG</sequence>
<dbReference type="EMBL" id="CP066007">
    <property type="protein sequence ID" value="QQB47646.1"/>
    <property type="molecule type" value="Genomic_DNA"/>
</dbReference>
<dbReference type="PANTHER" id="PTHR24094:SF15">
    <property type="entry name" value="AMP-DEPENDENT SYNTHETASE_LIGASE DOMAIN-CONTAINING PROTEIN-RELATED"/>
    <property type="match status" value="1"/>
</dbReference>
<dbReference type="Pfam" id="PF07510">
    <property type="entry name" value="GmrSD_C"/>
    <property type="match status" value="1"/>
</dbReference>
<evidence type="ECO:0000256" key="1">
    <source>
        <dbReference type="SAM" id="Phobius"/>
    </source>
</evidence>
<keyword evidence="3" id="KW-0378">Hydrolase</keyword>
<dbReference type="PANTHER" id="PTHR24094">
    <property type="entry name" value="SECRETED PROTEIN"/>
    <property type="match status" value="1"/>
</dbReference>
<keyword evidence="3" id="KW-0255">Endonuclease</keyword>
<evidence type="ECO:0000313" key="3">
    <source>
        <dbReference type="EMBL" id="QQB47646.1"/>
    </source>
</evidence>